<comment type="caution">
    <text evidence="1">The sequence shown here is derived from an EMBL/GenBank/DDBJ whole genome shotgun (WGS) entry which is preliminary data.</text>
</comment>
<dbReference type="AlphaFoldDB" id="A0A7C6EBW6"/>
<name>A0A7C6EBW6_UNCW3</name>
<reference evidence="1" key="1">
    <citation type="journal article" date="2020" name="mSystems">
        <title>Genome- and Community-Level Interaction Insights into Carbon Utilization and Element Cycling Functions of Hydrothermarchaeota in Hydrothermal Sediment.</title>
        <authorList>
            <person name="Zhou Z."/>
            <person name="Liu Y."/>
            <person name="Xu W."/>
            <person name="Pan J."/>
            <person name="Luo Z.H."/>
            <person name="Li M."/>
        </authorList>
    </citation>
    <scope>NUCLEOTIDE SEQUENCE [LARGE SCALE GENOMIC DNA]</scope>
    <source>
        <strain evidence="1">SpSt-876</strain>
    </source>
</reference>
<dbReference type="EMBL" id="DTLI01000140">
    <property type="protein sequence ID" value="HHS52376.1"/>
    <property type="molecule type" value="Genomic_DNA"/>
</dbReference>
<protein>
    <submittedName>
        <fullName evidence="1">Uncharacterized protein</fullName>
    </submittedName>
</protein>
<accession>A0A7C6EBW6</accession>
<sequence length="144" mass="16455">MKALKELFTNLLVGKPKLKIEIQKLYYLYVPAGEKHAILLEPVLYPSTYQLLIGIENQSPRQTAIKDVRLEINKRDIPCVNQGGVKFGPHEYKQLLWVFPVDPKVGLKSGHFTLTIVDIYGTTFVRQGRFPIGTRIEPVLREPI</sequence>
<gene>
    <name evidence="1" type="ORF">ENW73_05870</name>
</gene>
<organism evidence="1">
    <name type="scientific">candidate division WOR-3 bacterium</name>
    <dbReference type="NCBI Taxonomy" id="2052148"/>
    <lineage>
        <taxon>Bacteria</taxon>
        <taxon>Bacteria division WOR-3</taxon>
    </lineage>
</organism>
<proteinExistence type="predicted"/>
<evidence type="ECO:0000313" key="1">
    <source>
        <dbReference type="EMBL" id="HHS52376.1"/>
    </source>
</evidence>